<dbReference type="Proteomes" id="UP000036503">
    <property type="component" value="Unassembled WGS sequence"/>
</dbReference>
<dbReference type="STRING" id="39029.BSR42_04975"/>
<evidence type="ECO:0000256" key="4">
    <source>
        <dbReference type="ARBA" id="ARBA00022932"/>
    </source>
</evidence>
<dbReference type="SUPFAM" id="SSF52540">
    <property type="entry name" value="P-loop containing nucleoside triphosphate hydrolases"/>
    <property type="match status" value="1"/>
</dbReference>
<accession>A0A0J6ZR44</accession>
<keyword evidence="1" id="KW-0808">Transferase</keyword>
<dbReference type="EMBL" id="LEKT01000005">
    <property type="protein sequence ID" value="KMO87426.1"/>
    <property type="molecule type" value="Genomic_DNA"/>
</dbReference>
<dbReference type="InterPro" id="IPR010372">
    <property type="entry name" value="DNA_pol3_delta_N"/>
</dbReference>
<reference evidence="6 7" key="1">
    <citation type="submission" date="2015-06" db="EMBL/GenBank/DDBJ databases">
        <title>Draft genome sequence of beer spoilage bacterium Megasphaera cerevisiae type strain 20462.</title>
        <authorList>
            <person name="Kutumbaka K."/>
            <person name="Pasmowitz J."/>
            <person name="Mategko J."/>
            <person name="Reyes D."/>
            <person name="Friedrich A."/>
            <person name="Han S."/>
            <person name="Martens-Habbena W."/>
            <person name="Neal-McKinney J."/>
            <person name="Janagama H.K."/>
            <person name="Nadala C."/>
            <person name="Samadpour M."/>
        </authorList>
    </citation>
    <scope>NUCLEOTIDE SEQUENCE [LARGE SCALE GENOMIC DNA]</scope>
    <source>
        <strain evidence="6 7">DSM 20462</strain>
    </source>
</reference>
<feature type="domain" description="DNA polymerase III delta N-terminal" evidence="5">
    <location>
        <begin position="6"/>
        <end position="124"/>
    </location>
</feature>
<sequence length="341" mass="38776">MKAIKIIYGKENFLMEQARHQFIAACQQRAGGKAAVQTFDKESPAASVVEAFEGTSLFSSGSIIIWYECPFLPIKKGGRSRSKVSVEEAWFLEKLANISEETGLLFYTQGMMDTGCAFYKQLQPIADVMQAAPVTEKNVMPYVEDFLTQKGKKLTGQAFQYLRALFQTWSDISLLYVFSELEKLCIMQPNHCADIDVGDLDNLFAGTMEKNLFTFMDYFLRRDGGRAVPLAEALFARPDMFLKNTGYMLSRLRLLLAYKELKRSRTGPRQCENIMMQINKGRSVKYVLYHLQKVVSYWTIEELHEIISNIFVLQRNIRRGTASVSDMGPLVCLYCSHKGGV</sequence>
<gene>
    <name evidence="6" type="ORF">AB840_02425</name>
</gene>
<comment type="caution">
    <text evidence="6">The sequence shown here is derived from an EMBL/GenBank/DDBJ whole genome shotgun (WGS) entry which is preliminary data.</text>
</comment>
<keyword evidence="2" id="KW-0548">Nucleotidyltransferase</keyword>
<keyword evidence="4" id="KW-0239">DNA-directed DNA polymerase</keyword>
<evidence type="ECO:0000313" key="7">
    <source>
        <dbReference type="Proteomes" id="UP000036503"/>
    </source>
</evidence>
<proteinExistence type="predicted"/>
<dbReference type="PATRIC" id="fig|1122219.3.peg.2044"/>
<evidence type="ECO:0000259" key="5">
    <source>
        <dbReference type="Pfam" id="PF06144"/>
    </source>
</evidence>
<dbReference type="GO" id="GO:0009360">
    <property type="term" value="C:DNA polymerase III complex"/>
    <property type="evidence" value="ECO:0007669"/>
    <property type="project" value="InterPro"/>
</dbReference>
<dbReference type="Gene3D" id="1.20.272.10">
    <property type="match status" value="1"/>
</dbReference>
<dbReference type="InParanoid" id="A0A0J6ZR44"/>
<keyword evidence="7" id="KW-1185">Reference proteome</keyword>
<evidence type="ECO:0000256" key="3">
    <source>
        <dbReference type="ARBA" id="ARBA00022705"/>
    </source>
</evidence>
<name>A0A0J6ZR44_9FIRM</name>
<dbReference type="NCBIfam" id="TIGR01128">
    <property type="entry name" value="holA"/>
    <property type="match status" value="1"/>
</dbReference>
<dbReference type="InterPro" id="IPR027417">
    <property type="entry name" value="P-loop_NTPase"/>
</dbReference>
<dbReference type="PANTHER" id="PTHR34388:SF1">
    <property type="entry name" value="DNA POLYMERASE III SUBUNIT DELTA"/>
    <property type="match status" value="1"/>
</dbReference>
<keyword evidence="3" id="KW-0235">DNA replication</keyword>
<dbReference type="GO" id="GO:0003887">
    <property type="term" value="F:DNA-directed DNA polymerase activity"/>
    <property type="evidence" value="ECO:0007669"/>
    <property type="project" value="UniProtKB-KW"/>
</dbReference>
<evidence type="ECO:0000313" key="6">
    <source>
        <dbReference type="EMBL" id="KMO87426.1"/>
    </source>
</evidence>
<dbReference type="GO" id="GO:0003677">
    <property type="term" value="F:DNA binding"/>
    <property type="evidence" value="ECO:0007669"/>
    <property type="project" value="InterPro"/>
</dbReference>
<dbReference type="GO" id="GO:0006261">
    <property type="term" value="P:DNA-templated DNA replication"/>
    <property type="evidence" value="ECO:0007669"/>
    <property type="project" value="TreeGrafter"/>
</dbReference>
<dbReference type="Gene3D" id="3.40.50.300">
    <property type="entry name" value="P-loop containing nucleotide triphosphate hydrolases"/>
    <property type="match status" value="1"/>
</dbReference>
<dbReference type="AlphaFoldDB" id="A0A0J6ZR44"/>
<dbReference type="PANTHER" id="PTHR34388">
    <property type="entry name" value="DNA POLYMERASE III SUBUNIT DELTA"/>
    <property type="match status" value="1"/>
</dbReference>
<dbReference type="Pfam" id="PF06144">
    <property type="entry name" value="DNA_pol3_delta"/>
    <property type="match status" value="1"/>
</dbReference>
<organism evidence="6 7">
    <name type="scientific">Megasphaera cerevisiae DSM 20462</name>
    <dbReference type="NCBI Taxonomy" id="1122219"/>
    <lineage>
        <taxon>Bacteria</taxon>
        <taxon>Bacillati</taxon>
        <taxon>Bacillota</taxon>
        <taxon>Negativicutes</taxon>
        <taxon>Veillonellales</taxon>
        <taxon>Veillonellaceae</taxon>
        <taxon>Megasphaera</taxon>
    </lineage>
</organism>
<evidence type="ECO:0000256" key="2">
    <source>
        <dbReference type="ARBA" id="ARBA00022695"/>
    </source>
</evidence>
<evidence type="ECO:0000256" key="1">
    <source>
        <dbReference type="ARBA" id="ARBA00022679"/>
    </source>
</evidence>
<dbReference type="InterPro" id="IPR005790">
    <property type="entry name" value="DNA_polIII_delta"/>
</dbReference>
<protein>
    <submittedName>
        <fullName evidence="6">DNA polymerase III subunit delta</fullName>
    </submittedName>
</protein>